<dbReference type="Pfam" id="PF00300">
    <property type="entry name" value="His_Phos_1"/>
    <property type="match status" value="1"/>
</dbReference>
<dbReference type="RefSeq" id="WP_053596673.1">
    <property type="nucleotide sequence ID" value="NZ_CP067341.1"/>
</dbReference>
<protein>
    <submittedName>
        <fullName evidence="1">Histidine phosphatase family protein</fullName>
    </submittedName>
</protein>
<organism evidence="1 2">
    <name type="scientific">Lysinibacillus agricola</name>
    <dbReference type="NCBI Taxonomy" id="2590012"/>
    <lineage>
        <taxon>Bacteria</taxon>
        <taxon>Bacillati</taxon>
        <taxon>Bacillota</taxon>
        <taxon>Bacilli</taxon>
        <taxon>Bacillales</taxon>
        <taxon>Bacillaceae</taxon>
        <taxon>Lysinibacillus</taxon>
    </lineage>
</organism>
<dbReference type="EMBL" id="CP067341">
    <property type="protein sequence ID" value="QQP10292.1"/>
    <property type="molecule type" value="Genomic_DNA"/>
</dbReference>
<evidence type="ECO:0000313" key="1">
    <source>
        <dbReference type="EMBL" id="QQP10292.1"/>
    </source>
</evidence>
<name>A0ABX7AM41_9BACI</name>
<dbReference type="SMART" id="SM00855">
    <property type="entry name" value="PGAM"/>
    <property type="match status" value="1"/>
</dbReference>
<dbReference type="PANTHER" id="PTHR48100:SF1">
    <property type="entry name" value="HISTIDINE PHOSPHATASE FAMILY PROTEIN-RELATED"/>
    <property type="match status" value="1"/>
</dbReference>
<dbReference type="Proteomes" id="UP000596049">
    <property type="component" value="Chromosome"/>
</dbReference>
<dbReference type="PANTHER" id="PTHR48100">
    <property type="entry name" value="BROAD-SPECIFICITY PHOSPHATASE YOR283W-RELATED"/>
    <property type="match status" value="1"/>
</dbReference>
<dbReference type="InterPro" id="IPR050275">
    <property type="entry name" value="PGM_Phosphatase"/>
</dbReference>
<dbReference type="CDD" id="cd07067">
    <property type="entry name" value="HP_PGM_like"/>
    <property type="match status" value="1"/>
</dbReference>
<dbReference type="SUPFAM" id="SSF53254">
    <property type="entry name" value="Phosphoglycerate mutase-like"/>
    <property type="match status" value="1"/>
</dbReference>
<dbReference type="InterPro" id="IPR013078">
    <property type="entry name" value="His_Pase_superF_clade-1"/>
</dbReference>
<dbReference type="Gene3D" id="3.40.50.1240">
    <property type="entry name" value="Phosphoglycerate mutase-like"/>
    <property type="match status" value="1"/>
</dbReference>
<dbReference type="InterPro" id="IPR029033">
    <property type="entry name" value="His_PPase_superfam"/>
</dbReference>
<reference evidence="1 2" key="1">
    <citation type="submission" date="2020-01" db="EMBL/GenBank/DDBJ databases">
        <authorList>
            <person name="Liu G."/>
            <person name="Liu B."/>
        </authorList>
    </citation>
    <scope>NUCLEOTIDE SEQUENCE [LARGE SCALE GENOMIC DNA]</scope>
    <source>
        <strain evidence="1 2">FJAT-51161</strain>
    </source>
</reference>
<proteinExistence type="predicted"/>
<sequence>MKKRIYIVRHCEAQGQPPESQLTEKGLIQAKYLSEFFSNSKIDRIISSPFLRAIQSVEPISEETNINIEIDERLSERTLSTTDLPDWLEKLKATFNDLELKFQGGESSKEAMNRIVTVVDEVFKSESENTIIVTHGNLMSLLLKNYDNSFDFDCWKNLSNPDVFVLCNTNNEVYKKRLWQEELIEK</sequence>
<evidence type="ECO:0000313" key="2">
    <source>
        <dbReference type="Proteomes" id="UP000596049"/>
    </source>
</evidence>
<keyword evidence="2" id="KW-1185">Reference proteome</keyword>
<accession>A0ABX7AM41</accession>
<gene>
    <name evidence="1" type="ORF">FJQ98_13365</name>
</gene>